<dbReference type="AlphaFoldDB" id="A0AAV2MNC1"/>
<accession>A0AAV2MNC1</accession>
<name>A0AAV2MNC1_KNICA</name>
<evidence type="ECO:0000313" key="2">
    <source>
        <dbReference type="EMBL" id="CAL1614893.1"/>
    </source>
</evidence>
<reference evidence="2 3" key="1">
    <citation type="submission" date="2024-04" db="EMBL/GenBank/DDBJ databases">
        <authorList>
            <person name="Waldvogel A.-M."/>
            <person name="Schoenle A."/>
        </authorList>
    </citation>
    <scope>NUCLEOTIDE SEQUENCE [LARGE SCALE GENOMIC DNA]</scope>
</reference>
<organism evidence="2 3">
    <name type="scientific">Knipowitschia caucasica</name>
    <name type="common">Caucasian dwarf goby</name>
    <name type="synonym">Pomatoschistus caucasicus</name>
    <dbReference type="NCBI Taxonomy" id="637954"/>
    <lineage>
        <taxon>Eukaryota</taxon>
        <taxon>Metazoa</taxon>
        <taxon>Chordata</taxon>
        <taxon>Craniata</taxon>
        <taxon>Vertebrata</taxon>
        <taxon>Euteleostomi</taxon>
        <taxon>Actinopterygii</taxon>
        <taxon>Neopterygii</taxon>
        <taxon>Teleostei</taxon>
        <taxon>Neoteleostei</taxon>
        <taxon>Acanthomorphata</taxon>
        <taxon>Gobiaria</taxon>
        <taxon>Gobiiformes</taxon>
        <taxon>Gobioidei</taxon>
        <taxon>Gobiidae</taxon>
        <taxon>Gobiinae</taxon>
        <taxon>Knipowitschia</taxon>
    </lineage>
</organism>
<proteinExistence type="predicted"/>
<dbReference type="EMBL" id="OZ035831">
    <property type="protein sequence ID" value="CAL1614893.1"/>
    <property type="molecule type" value="Genomic_DNA"/>
</dbReference>
<evidence type="ECO:0000313" key="3">
    <source>
        <dbReference type="Proteomes" id="UP001497482"/>
    </source>
</evidence>
<protein>
    <submittedName>
        <fullName evidence="2">Uncharacterized protein</fullName>
    </submittedName>
</protein>
<feature type="region of interest" description="Disordered" evidence="1">
    <location>
        <begin position="54"/>
        <end position="79"/>
    </location>
</feature>
<sequence length="145" mass="16032">MERTPPQLRAERRRRDSAAGGLQVALLGLGRLCLLQAALNIGLRLYGLGCHERCPGDDPSATPGPEPTTAERDVTEAYQTSQCTSASFTTVDPWVSTTTTTTKPTTTTTTTARRHKPYLRCDKDSIVRNLCMMPPMKRRRAAEQR</sequence>
<keyword evidence="3" id="KW-1185">Reference proteome</keyword>
<dbReference type="Proteomes" id="UP001497482">
    <property type="component" value="Chromosome 9"/>
</dbReference>
<evidence type="ECO:0000256" key="1">
    <source>
        <dbReference type="SAM" id="MobiDB-lite"/>
    </source>
</evidence>
<gene>
    <name evidence="2" type="ORF">KC01_LOCUS40917</name>
</gene>